<sequence>MTTANPSTMSDPHTLSTPSSMSDASDPTNPNTSPLASTMIKPTEQELQRRVKNCLNRFELTAVEPVATEREIHLSGNVPTANDRSLATAVVRTVPGVLTVQNDIVVLPASEDSV</sequence>
<evidence type="ECO:0000256" key="1">
    <source>
        <dbReference type="SAM" id="MobiDB-lite"/>
    </source>
</evidence>
<feature type="compositionally biased region" description="Polar residues" evidence="1">
    <location>
        <begin position="1"/>
        <end position="36"/>
    </location>
</feature>
<evidence type="ECO:0000259" key="2">
    <source>
        <dbReference type="Pfam" id="PF04972"/>
    </source>
</evidence>
<feature type="domain" description="BON" evidence="2">
    <location>
        <begin position="66"/>
        <end position="107"/>
    </location>
</feature>
<reference evidence="3 4" key="1">
    <citation type="submission" date="2017-05" db="EMBL/GenBank/DDBJ databases">
        <authorList>
            <person name="Varghese N."/>
            <person name="Submissions S."/>
        </authorList>
    </citation>
    <scope>NUCLEOTIDE SEQUENCE [LARGE SCALE GENOMIC DNA]</scope>
    <source>
        <strain evidence="3 4">DSM 25457</strain>
    </source>
</reference>
<keyword evidence="4" id="KW-1185">Reference proteome</keyword>
<organism evidence="3 4">
    <name type="scientific">Neorhodopirellula lusitana</name>
    <dbReference type="NCBI Taxonomy" id="445327"/>
    <lineage>
        <taxon>Bacteria</taxon>
        <taxon>Pseudomonadati</taxon>
        <taxon>Planctomycetota</taxon>
        <taxon>Planctomycetia</taxon>
        <taxon>Pirellulales</taxon>
        <taxon>Pirellulaceae</taxon>
        <taxon>Neorhodopirellula</taxon>
    </lineage>
</organism>
<dbReference type="Proteomes" id="UP001158067">
    <property type="component" value="Unassembled WGS sequence"/>
</dbReference>
<evidence type="ECO:0000313" key="3">
    <source>
        <dbReference type="EMBL" id="SMP61642.1"/>
    </source>
</evidence>
<evidence type="ECO:0000313" key="4">
    <source>
        <dbReference type="Proteomes" id="UP001158067"/>
    </source>
</evidence>
<gene>
    <name evidence="3" type="ORF">SAMN06265222_107139</name>
</gene>
<comment type="caution">
    <text evidence="3">The sequence shown here is derived from an EMBL/GenBank/DDBJ whole genome shotgun (WGS) entry which is preliminary data.</text>
</comment>
<dbReference type="Pfam" id="PF04972">
    <property type="entry name" value="BON"/>
    <property type="match status" value="1"/>
</dbReference>
<dbReference type="Gene3D" id="3.30.1340.30">
    <property type="match status" value="1"/>
</dbReference>
<feature type="region of interest" description="Disordered" evidence="1">
    <location>
        <begin position="1"/>
        <end position="44"/>
    </location>
</feature>
<dbReference type="InterPro" id="IPR007055">
    <property type="entry name" value="BON_dom"/>
</dbReference>
<proteinExistence type="predicted"/>
<dbReference type="EMBL" id="FXUG01000007">
    <property type="protein sequence ID" value="SMP61642.1"/>
    <property type="molecule type" value="Genomic_DNA"/>
</dbReference>
<name>A0ABY1Q6Z5_9BACT</name>
<dbReference type="RefSeq" id="WP_283433216.1">
    <property type="nucleotide sequence ID" value="NZ_FXUG01000007.1"/>
</dbReference>
<protein>
    <submittedName>
        <fullName evidence="3">BON domain-containing protein</fullName>
    </submittedName>
</protein>
<accession>A0ABY1Q6Z5</accession>